<comment type="similarity">
    <text evidence="6">Belongs to the DNA polymerase HolA subunit family.</text>
</comment>
<protein>
    <recommendedName>
        <fullName evidence="1">DNA-directed DNA polymerase</fullName>
        <ecNumber evidence="1">2.7.7.7</ecNumber>
    </recommendedName>
</protein>
<name>A0A0F3Q9J5_RICBE</name>
<evidence type="ECO:0000256" key="4">
    <source>
        <dbReference type="ARBA" id="ARBA00022705"/>
    </source>
</evidence>
<dbReference type="GO" id="GO:0006261">
    <property type="term" value="P:DNA-templated DNA replication"/>
    <property type="evidence" value="ECO:0007669"/>
    <property type="project" value="TreeGrafter"/>
</dbReference>
<dbReference type="Gene3D" id="1.10.8.60">
    <property type="match status" value="1"/>
</dbReference>
<dbReference type="PANTHER" id="PTHR34388">
    <property type="entry name" value="DNA POLYMERASE III SUBUNIT DELTA"/>
    <property type="match status" value="1"/>
</dbReference>
<dbReference type="AlphaFoldDB" id="A0A0F3Q9J5"/>
<evidence type="ECO:0000256" key="6">
    <source>
        <dbReference type="ARBA" id="ARBA00034754"/>
    </source>
</evidence>
<keyword evidence="5" id="KW-0239">DNA-directed DNA polymerase</keyword>
<dbReference type="RefSeq" id="WP_011477765.1">
    <property type="nucleotide sequence ID" value="NZ_LAOI01000001.1"/>
</dbReference>
<dbReference type="PATRIC" id="fig|1359193.3.peg.200"/>
<proteinExistence type="inferred from homology"/>
<keyword evidence="9" id="KW-1185">Reference proteome</keyword>
<evidence type="ECO:0000313" key="8">
    <source>
        <dbReference type="EMBL" id="KJV89240.1"/>
    </source>
</evidence>
<accession>A0A0F3Q9J5</accession>
<dbReference type="GO" id="GO:0003677">
    <property type="term" value="F:DNA binding"/>
    <property type="evidence" value="ECO:0007669"/>
    <property type="project" value="InterPro"/>
</dbReference>
<dbReference type="InterPro" id="IPR027417">
    <property type="entry name" value="P-loop_NTPase"/>
</dbReference>
<dbReference type="GO" id="GO:0003887">
    <property type="term" value="F:DNA-directed DNA polymerase activity"/>
    <property type="evidence" value="ECO:0007669"/>
    <property type="project" value="UniProtKB-KW"/>
</dbReference>
<dbReference type="PANTHER" id="PTHR34388:SF1">
    <property type="entry name" value="DNA POLYMERASE III SUBUNIT DELTA"/>
    <property type="match status" value="1"/>
</dbReference>
<reference evidence="8 9" key="1">
    <citation type="submission" date="2015-02" db="EMBL/GenBank/DDBJ databases">
        <title>Genome Sequencing of Rickettsiales.</title>
        <authorList>
            <person name="Daugherty S.C."/>
            <person name="Su Q."/>
            <person name="Abolude K."/>
            <person name="Beier-Sexton M."/>
            <person name="Carlyon J.A."/>
            <person name="Carter R."/>
            <person name="Day N.P."/>
            <person name="Dumler S.J."/>
            <person name="Dyachenko V."/>
            <person name="Godinez A."/>
            <person name="Kurtti T.J."/>
            <person name="Lichay M."/>
            <person name="Mullins K.E."/>
            <person name="Ott S."/>
            <person name="Pappas-Brown V."/>
            <person name="Paris D.H."/>
            <person name="Patel P."/>
            <person name="Richards A.L."/>
            <person name="Sadzewicz L."/>
            <person name="Sears K."/>
            <person name="Seidman D."/>
            <person name="Sengamalay N."/>
            <person name="Stenos J."/>
            <person name="Tallon L.J."/>
            <person name="Vincent G."/>
            <person name="Fraser C.M."/>
            <person name="Munderloh U."/>
            <person name="Dunning-Hotopp J.C."/>
        </authorList>
    </citation>
    <scope>NUCLEOTIDE SEQUENCE [LARGE SCALE GENOMIC DNA]</scope>
    <source>
        <strain evidence="8 9">RML An4</strain>
    </source>
</reference>
<evidence type="ECO:0000256" key="2">
    <source>
        <dbReference type="ARBA" id="ARBA00022679"/>
    </source>
</evidence>
<dbReference type="Gene3D" id="1.20.272.10">
    <property type="match status" value="1"/>
</dbReference>
<comment type="catalytic activity">
    <reaction evidence="7">
        <text>DNA(n) + a 2'-deoxyribonucleoside 5'-triphosphate = DNA(n+1) + diphosphate</text>
        <dbReference type="Rhea" id="RHEA:22508"/>
        <dbReference type="Rhea" id="RHEA-COMP:17339"/>
        <dbReference type="Rhea" id="RHEA-COMP:17340"/>
        <dbReference type="ChEBI" id="CHEBI:33019"/>
        <dbReference type="ChEBI" id="CHEBI:61560"/>
        <dbReference type="ChEBI" id="CHEBI:173112"/>
        <dbReference type="EC" id="2.7.7.7"/>
    </reaction>
</comment>
<evidence type="ECO:0000256" key="3">
    <source>
        <dbReference type="ARBA" id="ARBA00022695"/>
    </source>
</evidence>
<evidence type="ECO:0000256" key="7">
    <source>
        <dbReference type="ARBA" id="ARBA00049244"/>
    </source>
</evidence>
<dbReference type="GO" id="GO:0009360">
    <property type="term" value="C:DNA polymerase III complex"/>
    <property type="evidence" value="ECO:0007669"/>
    <property type="project" value="TreeGrafter"/>
</dbReference>
<keyword evidence="3" id="KW-0548">Nucleotidyltransferase</keyword>
<dbReference type="InterPro" id="IPR008921">
    <property type="entry name" value="DNA_pol3_clamp-load_cplx_C"/>
</dbReference>
<evidence type="ECO:0000256" key="1">
    <source>
        <dbReference type="ARBA" id="ARBA00012417"/>
    </source>
</evidence>
<dbReference type="EC" id="2.7.7.7" evidence="1"/>
<gene>
    <name evidence="8" type="ORF">RBEAN4_0211</name>
</gene>
<dbReference type="NCBIfam" id="NF005134">
    <property type="entry name" value="PRK06585.1-1"/>
    <property type="match status" value="1"/>
</dbReference>
<dbReference type="SUPFAM" id="SSF48019">
    <property type="entry name" value="post-AAA+ oligomerization domain-like"/>
    <property type="match status" value="1"/>
</dbReference>
<keyword evidence="2" id="KW-0808">Transferase</keyword>
<dbReference type="Proteomes" id="UP000033661">
    <property type="component" value="Unassembled WGS sequence"/>
</dbReference>
<evidence type="ECO:0000256" key="5">
    <source>
        <dbReference type="ARBA" id="ARBA00022932"/>
    </source>
</evidence>
<dbReference type="SUPFAM" id="SSF52540">
    <property type="entry name" value="P-loop containing nucleoside triphosphate hydrolases"/>
    <property type="match status" value="1"/>
</dbReference>
<comment type="caution">
    <text evidence="8">The sequence shown here is derived from an EMBL/GenBank/DDBJ whole genome shotgun (WGS) entry which is preliminary data.</text>
</comment>
<evidence type="ECO:0000313" key="9">
    <source>
        <dbReference type="Proteomes" id="UP000033661"/>
    </source>
</evidence>
<keyword evidence="4" id="KW-0235">DNA replication</keyword>
<dbReference type="InterPro" id="IPR005790">
    <property type="entry name" value="DNA_polIII_delta"/>
</dbReference>
<dbReference type="NCBIfam" id="TIGR01128">
    <property type="entry name" value="holA"/>
    <property type="match status" value="1"/>
</dbReference>
<organism evidence="8 9">
    <name type="scientific">Rickettsia bellii str. RML An4</name>
    <dbReference type="NCBI Taxonomy" id="1359193"/>
    <lineage>
        <taxon>Bacteria</taxon>
        <taxon>Pseudomonadati</taxon>
        <taxon>Pseudomonadota</taxon>
        <taxon>Alphaproteobacteria</taxon>
        <taxon>Rickettsiales</taxon>
        <taxon>Rickettsiaceae</taxon>
        <taxon>Rickettsieae</taxon>
        <taxon>Rickettsia</taxon>
        <taxon>belli group</taxon>
    </lineage>
</organism>
<dbReference type="EMBL" id="LAOI01000001">
    <property type="protein sequence ID" value="KJV89240.1"/>
    <property type="molecule type" value="Genomic_DNA"/>
</dbReference>
<sequence length="330" mass="38071">MKFYFSQINRLFELIANGKVKALLLYGPDKGYIDKICRHLVKKFNMLQTSIEYSDLNISSLEILLNSPNFFNQKELIRIKGVGNSIDKNLKVILNDNYINFPVFIGEDITSSSSFRKFFETEESLASLACYHDDEAKIEKIVLEKLAKCNKIIDREALIYLKNHLKGDHELVSNEINKLIYFVHDKQEVTLNDIKEVLSSEIIANGSDLAMYFSQKNYVSFLKELDILKKQNINEVLMIRALIRHYLNLYIVLAKVKNGERVDSAIKSLSPPIFYQYINDFTKIANSLNLAECLKTLRILQQAEVDYKLNPAGFDLLQKIVDVIPAFSYE</sequence>